<dbReference type="PRINTS" id="PR00508">
    <property type="entry name" value="S21N4MTFRASE"/>
</dbReference>
<sequence>MVLALREAGRSAGGGGVIQVRSILDGRCTIHVGDCIETMKALAANSVDCVVTSPPYWGLRDYGVVGQIGLEPTLGEHLQIMVEVFREVWRILKPHGTLWLNYGDCYASTPNGKSAEAYKADGSDDRTFRDKPFSTVGPIYDPKYNRTARGHFQVSDRQSRVETGGRVVAGGYLKPKDLCMIPNRLAFALQEDGWWVRSEIIWHKPNPMPESVYDRPTTAHEKVFLLTKGEDYFYDHEAIREPVTGTAHARKPGPNSRQNVDRVPISRKVKVPGGWDVEKGAHGTINRKGRTEATSNVAPEDDPFRKGKQSFRDGTSDLTETKNARNVWTIAPKAFREAHFATFPPALAERCIKAGTPKRICACCGAPSGCGPICEVFGTEPGLVFDPFGGAGTVGLVAEQLGLRSVLVELNPEYADIAERRIKAALPMDEGEAA</sequence>
<comment type="catalytic activity">
    <reaction evidence="8">
        <text>a 2'-deoxycytidine in DNA + S-adenosyl-L-methionine = an N(4)-methyl-2'-deoxycytidine in DNA + S-adenosyl-L-homocysteine + H(+)</text>
        <dbReference type="Rhea" id="RHEA:16857"/>
        <dbReference type="Rhea" id="RHEA-COMP:11369"/>
        <dbReference type="Rhea" id="RHEA-COMP:13674"/>
        <dbReference type="ChEBI" id="CHEBI:15378"/>
        <dbReference type="ChEBI" id="CHEBI:57856"/>
        <dbReference type="ChEBI" id="CHEBI:59789"/>
        <dbReference type="ChEBI" id="CHEBI:85452"/>
        <dbReference type="ChEBI" id="CHEBI:137933"/>
        <dbReference type="EC" id="2.1.1.113"/>
    </reaction>
</comment>
<proteinExistence type="inferred from homology"/>
<dbReference type="InterPro" id="IPR017985">
    <property type="entry name" value="MeTrfase_CN4_CS"/>
</dbReference>
<dbReference type="GO" id="GO:0009307">
    <property type="term" value="P:DNA restriction-modification system"/>
    <property type="evidence" value="ECO:0007669"/>
    <property type="project" value="UniProtKB-KW"/>
</dbReference>
<evidence type="ECO:0000313" key="12">
    <source>
        <dbReference type="EMBL" id="MXN46076.1"/>
    </source>
</evidence>
<evidence type="ECO:0000256" key="1">
    <source>
        <dbReference type="ARBA" id="ARBA00010203"/>
    </source>
</evidence>
<keyword evidence="3 12" id="KW-0808">Transferase</keyword>
<accession>A0A6N8SFI3</accession>
<dbReference type="SUPFAM" id="SSF53335">
    <property type="entry name" value="S-adenosyl-L-methionine-dependent methyltransferases"/>
    <property type="match status" value="1"/>
</dbReference>
<evidence type="ECO:0000259" key="11">
    <source>
        <dbReference type="Pfam" id="PF01555"/>
    </source>
</evidence>
<dbReference type="AlphaFoldDB" id="A0A6N8SFI3"/>
<evidence type="ECO:0000256" key="5">
    <source>
        <dbReference type="ARBA" id="ARBA00022747"/>
    </source>
</evidence>
<organism evidence="12 13">
    <name type="scientific">Shinella kummerowiae</name>
    <dbReference type="NCBI Taxonomy" id="417745"/>
    <lineage>
        <taxon>Bacteria</taxon>
        <taxon>Pseudomonadati</taxon>
        <taxon>Pseudomonadota</taxon>
        <taxon>Alphaproteobacteria</taxon>
        <taxon>Hyphomicrobiales</taxon>
        <taxon>Rhizobiaceae</taxon>
        <taxon>Shinella</taxon>
    </lineage>
</organism>
<evidence type="ECO:0000256" key="6">
    <source>
        <dbReference type="ARBA" id="ARBA00023125"/>
    </source>
</evidence>
<dbReference type="InterPro" id="IPR029063">
    <property type="entry name" value="SAM-dependent_MTases_sf"/>
</dbReference>
<reference evidence="12 13" key="1">
    <citation type="submission" date="2019-12" db="EMBL/GenBank/DDBJ databases">
        <title>Shinella kummerowiae sp. nov., a symbiotic bacterium isolated from root nodules of the herbal legume Kummerowia stipulacea.</title>
        <authorList>
            <person name="Gao J."/>
        </authorList>
    </citation>
    <scope>NUCLEOTIDE SEQUENCE [LARGE SCALE GENOMIC DNA]</scope>
    <source>
        <strain evidence="12 13">CCBAU 25048</strain>
    </source>
</reference>
<dbReference type="RefSeq" id="WP_160859623.1">
    <property type="nucleotide sequence ID" value="NZ_WUMK01000004.1"/>
</dbReference>
<dbReference type="InterPro" id="IPR002941">
    <property type="entry name" value="DNA_methylase_N4/N6"/>
</dbReference>
<dbReference type="InterPro" id="IPR001091">
    <property type="entry name" value="RM_Methyltransferase"/>
</dbReference>
<gene>
    <name evidence="12" type="ORF">GR138_12835</name>
</gene>
<dbReference type="GO" id="GO:0015667">
    <property type="term" value="F:site-specific DNA-methyltransferase (cytosine-N4-specific) activity"/>
    <property type="evidence" value="ECO:0007669"/>
    <property type="project" value="UniProtKB-EC"/>
</dbReference>
<name>A0A6N8SFI3_9HYPH</name>
<dbReference type="Gene3D" id="3.40.50.150">
    <property type="entry name" value="Vaccinia Virus protein VP39"/>
    <property type="match status" value="1"/>
</dbReference>
<dbReference type="OrthoDB" id="9773571at2"/>
<comment type="similarity">
    <text evidence="1">Belongs to the N(4)/N(6)-methyltransferase family. N(4) subfamily.</text>
</comment>
<dbReference type="GO" id="GO:0008170">
    <property type="term" value="F:N-methyltransferase activity"/>
    <property type="evidence" value="ECO:0007669"/>
    <property type="project" value="InterPro"/>
</dbReference>
<evidence type="ECO:0000313" key="13">
    <source>
        <dbReference type="Proteomes" id="UP000435802"/>
    </source>
</evidence>
<keyword evidence="13" id="KW-1185">Reference proteome</keyword>
<feature type="domain" description="DNA methylase N-4/N-6" evidence="11">
    <location>
        <begin position="47"/>
        <end position="419"/>
    </location>
</feature>
<feature type="region of interest" description="Disordered" evidence="10">
    <location>
        <begin position="288"/>
        <end position="316"/>
    </location>
</feature>
<evidence type="ECO:0000256" key="7">
    <source>
        <dbReference type="ARBA" id="ARBA00047942"/>
    </source>
</evidence>
<evidence type="ECO:0000256" key="3">
    <source>
        <dbReference type="ARBA" id="ARBA00022679"/>
    </source>
</evidence>
<keyword evidence="2 12" id="KW-0489">Methyltransferase</keyword>
<evidence type="ECO:0000256" key="4">
    <source>
        <dbReference type="ARBA" id="ARBA00022691"/>
    </source>
</evidence>
<comment type="caution">
    <text evidence="12">The sequence shown here is derived from an EMBL/GenBank/DDBJ whole genome shotgun (WGS) entry which is preliminary data.</text>
</comment>
<protein>
    <recommendedName>
        <fullName evidence="9">Methyltransferase</fullName>
        <ecNumber evidence="9">2.1.1.-</ecNumber>
    </recommendedName>
</protein>
<dbReference type="Proteomes" id="UP000435802">
    <property type="component" value="Unassembled WGS sequence"/>
</dbReference>
<dbReference type="EMBL" id="WUMK01000004">
    <property type="protein sequence ID" value="MXN46076.1"/>
    <property type="molecule type" value="Genomic_DNA"/>
</dbReference>
<evidence type="ECO:0000256" key="2">
    <source>
        <dbReference type="ARBA" id="ARBA00022603"/>
    </source>
</evidence>
<keyword evidence="4" id="KW-0949">S-adenosyl-L-methionine</keyword>
<comment type="catalytic activity">
    <reaction evidence="7">
        <text>a 2'-deoxyadenosine in DNA + S-adenosyl-L-methionine = an N(6)-methyl-2'-deoxyadenosine in DNA + S-adenosyl-L-homocysteine + H(+)</text>
        <dbReference type="Rhea" id="RHEA:15197"/>
        <dbReference type="Rhea" id="RHEA-COMP:12418"/>
        <dbReference type="Rhea" id="RHEA-COMP:12419"/>
        <dbReference type="ChEBI" id="CHEBI:15378"/>
        <dbReference type="ChEBI" id="CHEBI:57856"/>
        <dbReference type="ChEBI" id="CHEBI:59789"/>
        <dbReference type="ChEBI" id="CHEBI:90615"/>
        <dbReference type="ChEBI" id="CHEBI:90616"/>
        <dbReference type="EC" id="2.1.1.72"/>
    </reaction>
</comment>
<feature type="compositionally biased region" description="Basic and acidic residues" evidence="10">
    <location>
        <begin position="302"/>
        <end position="316"/>
    </location>
</feature>
<evidence type="ECO:0000256" key="9">
    <source>
        <dbReference type="RuleBase" id="RU362026"/>
    </source>
</evidence>
<dbReference type="GO" id="GO:0003677">
    <property type="term" value="F:DNA binding"/>
    <property type="evidence" value="ECO:0007669"/>
    <property type="project" value="UniProtKB-KW"/>
</dbReference>
<evidence type="ECO:0000256" key="10">
    <source>
        <dbReference type="SAM" id="MobiDB-lite"/>
    </source>
</evidence>
<dbReference type="Pfam" id="PF01555">
    <property type="entry name" value="N6_N4_Mtase"/>
    <property type="match status" value="1"/>
</dbReference>
<dbReference type="EC" id="2.1.1.-" evidence="9"/>
<dbReference type="GO" id="GO:0009007">
    <property type="term" value="F:site-specific DNA-methyltransferase (adenine-specific) activity"/>
    <property type="evidence" value="ECO:0007669"/>
    <property type="project" value="UniProtKB-EC"/>
</dbReference>
<dbReference type="GO" id="GO:0032259">
    <property type="term" value="P:methylation"/>
    <property type="evidence" value="ECO:0007669"/>
    <property type="project" value="UniProtKB-KW"/>
</dbReference>
<dbReference type="PROSITE" id="PS00093">
    <property type="entry name" value="N4_MTASE"/>
    <property type="match status" value="1"/>
</dbReference>
<evidence type="ECO:0000256" key="8">
    <source>
        <dbReference type="ARBA" id="ARBA00049120"/>
    </source>
</evidence>
<keyword evidence="5" id="KW-0680">Restriction system</keyword>
<keyword evidence="6" id="KW-0238">DNA-binding</keyword>